<evidence type="ECO:0000313" key="2">
    <source>
        <dbReference type="Proteomes" id="UP000326570"/>
    </source>
</evidence>
<dbReference type="EMBL" id="VTWT01000006">
    <property type="protein sequence ID" value="KAA9332803.1"/>
    <property type="molecule type" value="Genomic_DNA"/>
</dbReference>
<name>A0A5N1IXM3_9BACT</name>
<proteinExistence type="predicted"/>
<sequence length="312" mass="35502">MSKTLLQDEKPDFWMASMRCGDFEAAWKTSDAVLKSRAGTPCFHLPRHEQYIWNGTPLEGKRVLVRCYHGLGDTIQFIRYAPLLKNIATEVIVWAQPPLLPLLKTIPEIDQLLPLHDGTPEASYDVDVEIMELPHIFRTTLATIPAQTPYLHVEPHQLSEDDKKLHVGLVWKAGDWDVRRSIPFSQIKPLADISGISLHILQGDAPQAGWQEGFGFYHGDLSLEEYARRIMGLDLMISVDSMPAHLAGALGVHVWNLLHANADWRWLENCTDCPWYPTMRLFRQQEAGEWKPVISAVKTELELLCKQKRVGI</sequence>
<dbReference type="Pfam" id="PF01075">
    <property type="entry name" value="Glyco_transf_9"/>
    <property type="match status" value="1"/>
</dbReference>
<dbReference type="Gene3D" id="3.40.50.2000">
    <property type="entry name" value="Glycogen Phosphorylase B"/>
    <property type="match status" value="1"/>
</dbReference>
<dbReference type="InterPro" id="IPR002201">
    <property type="entry name" value="Glyco_trans_9"/>
</dbReference>
<comment type="caution">
    <text evidence="1">The sequence shown here is derived from an EMBL/GenBank/DDBJ whole genome shotgun (WGS) entry which is preliminary data.</text>
</comment>
<dbReference type="SUPFAM" id="SSF53756">
    <property type="entry name" value="UDP-Glycosyltransferase/glycogen phosphorylase"/>
    <property type="match status" value="1"/>
</dbReference>
<evidence type="ECO:0000313" key="1">
    <source>
        <dbReference type="EMBL" id="KAA9332803.1"/>
    </source>
</evidence>
<dbReference type="RefSeq" id="WP_150904216.1">
    <property type="nucleotide sequence ID" value="NZ_VTWT01000006.1"/>
</dbReference>
<keyword evidence="2" id="KW-1185">Reference proteome</keyword>
<dbReference type="Proteomes" id="UP000326570">
    <property type="component" value="Unassembled WGS sequence"/>
</dbReference>
<dbReference type="AlphaFoldDB" id="A0A5N1IXM3"/>
<accession>A0A5N1IXM3</accession>
<organism evidence="1 2">
    <name type="scientific">Adhaeribacter soli</name>
    <dbReference type="NCBI Taxonomy" id="2607655"/>
    <lineage>
        <taxon>Bacteria</taxon>
        <taxon>Pseudomonadati</taxon>
        <taxon>Bacteroidota</taxon>
        <taxon>Cytophagia</taxon>
        <taxon>Cytophagales</taxon>
        <taxon>Hymenobacteraceae</taxon>
        <taxon>Adhaeribacter</taxon>
    </lineage>
</organism>
<dbReference type="GO" id="GO:0016757">
    <property type="term" value="F:glycosyltransferase activity"/>
    <property type="evidence" value="ECO:0007669"/>
    <property type="project" value="InterPro"/>
</dbReference>
<gene>
    <name evidence="1" type="ORF">F0P94_12465</name>
</gene>
<keyword evidence="1" id="KW-0808">Transferase</keyword>
<reference evidence="1 2" key="1">
    <citation type="submission" date="2019-09" db="EMBL/GenBank/DDBJ databases">
        <title>Genome sequence of Adhaeribacter sp. M2.</title>
        <authorList>
            <person name="Srinivasan S."/>
        </authorList>
    </citation>
    <scope>NUCLEOTIDE SEQUENCE [LARGE SCALE GENOMIC DNA]</scope>
    <source>
        <strain evidence="1 2">M2</strain>
    </source>
</reference>
<protein>
    <submittedName>
        <fullName evidence="1">Glycosyltransferase family 9 protein</fullName>
    </submittedName>
</protein>